<sequence length="1617" mass="186669">MNCSRFIGKAIIHNYDNNICQYSPVSNTKDRREISFRKDPQYEKAVKASFVFLKENLDFNSMVDQIIQGGLLQDREKEDYVCKFHNYFRIDKLIKLMIKKNRCAEFVNIISQMDCYPHVIEHIEKVRQKAETGNNQRGARGIDESKNTDIYEALQNKVSYIYMNEEPREIADKMLQAGLISVAQHDDVADFSTKYQRLEKLFEILKSKLSFSSFVDMVHLFEEKTGPTPAFKCRYALCMRQNFTLLQNELPCARVLMEYICIILDDTLSSDIEAISGEIRQKSKLLKILMMDKTLPCKGFLRVIKRYVGREDLVRRMKNNSFDMQQRGKPNLDARFEGLNISCLDEHQKQLEEMLEPLDLSDVLFEVGALDFLEHDRITEDECRKNQVIHLLNVLTEDKNDCFYWFQWCLKEENNNSIIELLRSASESLLTEPESSETELSAIHTVTRMADHVQNEVLAVALSSSPNVEETIYQGYNISATEMEEVTASEAEMTIDKTLLGSVVFQLRPLTDQAAQNLLDAKTNNKLVKMVCGILKQVKIPEMTSGSKPLEIKVQVCYARSTKPNEDFRHSKACKIKACRRYLVSSIDEPKKLMSMLSRSATFPRDKLKEINVAPNHQRVEKLLSFVEQASSAVMDDFLSALRDSGYHEQEELINSTKTHDKAENIRKMITSNYKCILDEMQLKLARETLSCCIGNVSQIKEDILPKNGSRRDRMNKFIQFILKDDFNVIMFEKMMRNNGIEKFLKMNDGHSQDIDVTFVDEHTLVSPLDEILFESIITISQTDYFVFVGRDPPDLASVYMMFPEIPEGRIEPRTCEKSNNSNQPLDGSDSRPNSAKQVVLIDGLVANTMTSKKINSHVNLSHCSRCQGDTEYYCLTCEQNLCPACKIKHSINLDTKEHDTRLYKYKNTIPRTREPCKNHPNQDYEMYCKKCDIPFCVDCEDHEAHSVQDAMTVYKEHEEIINNISEDTLYTFPVLLAIIKLELTTCNKKVTLILSEMIKELQKVKDHLDTLSIDAFIKFHLHKISQNLTAAMNKRLSKIKIFDANQHKFVNKPTKFLRAIDKIRFLHIDITPLRKQRCSLTVTKMDLRGLNMLLNNIQHTKRGKHMIRSEDLLKLMSVPDLQKSTTLKNFVSCQNVSCVTRDQAWISERNKLVLIDIPTGNILHTLNDVVDGWWWGLHSVNINRELFYISNDSSIIKLSIDRKIASKVLTARDLLVRARSVYCTRSTGDLLVGIKIFNSYKKEINGVVVRFNNMGQPIMIIPEHYKHHALFKDPNYITENNNGDVVVSDYWRGVVVTDHKGKHRFTYIDTPFGSRIMPRGICTDALSNILVCDCYTGKVLILDKEGKYLLNIPTDLSLGPLGKPCSLSYDWKTHTLWVGSWNNTVSRYRHIDRRFVLSDNREICINFNSEVSRCFNNPWNLKELDSAASVCRRRLEKTIKSTGEPISLTDYIVHTVEFMNETLDEFFKAATLRALKYHISMEKAFLDLGKGFLFKIIAVIHAILIDIIIKTPGLIVNEVRMCLLEMEGYLLKVGQKVNNMDLKHVIKRILEDNDTFLKVKELLKERMDTFEKTMNKFNEKEFPDQAKDIFHLVMDVLSIFNQAEEPTEFQQAAEKE</sequence>
<dbReference type="KEGG" id="cvn:111112774"/>
<name>A0A8B8BSI9_CRAVI</name>
<dbReference type="GO" id="GO:0008270">
    <property type="term" value="F:zinc ion binding"/>
    <property type="evidence" value="ECO:0007669"/>
    <property type="project" value="UniProtKB-KW"/>
</dbReference>
<dbReference type="RefSeq" id="XP_022306256.1">
    <property type="nucleotide sequence ID" value="XM_022450548.1"/>
</dbReference>
<dbReference type="SUPFAM" id="SSF63829">
    <property type="entry name" value="Calcium-dependent phosphotriesterase"/>
    <property type="match status" value="1"/>
</dbReference>
<feature type="region of interest" description="Disordered" evidence="2">
    <location>
        <begin position="811"/>
        <end position="834"/>
    </location>
</feature>
<dbReference type="Gene3D" id="1.10.533.10">
    <property type="entry name" value="Death Domain, Fas"/>
    <property type="match status" value="3"/>
</dbReference>
<dbReference type="InterPro" id="IPR011029">
    <property type="entry name" value="DEATH-like_dom_sf"/>
</dbReference>
<keyword evidence="1" id="KW-0862">Zinc</keyword>
<dbReference type="Gene3D" id="2.120.10.30">
    <property type="entry name" value="TolB, C-terminal domain"/>
    <property type="match status" value="1"/>
</dbReference>
<keyword evidence="1" id="KW-0479">Metal-binding</keyword>
<evidence type="ECO:0000313" key="8">
    <source>
        <dbReference type="RefSeq" id="XP_022306256.1"/>
    </source>
</evidence>
<dbReference type="SUPFAM" id="SSF47986">
    <property type="entry name" value="DEATH domain"/>
    <property type="match status" value="1"/>
</dbReference>
<dbReference type="InterPro" id="IPR011042">
    <property type="entry name" value="6-blade_b-propeller_TolB-like"/>
</dbReference>
<evidence type="ECO:0000313" key="6">
    <source>
        <dbReference type="RefSeq" id="XP_022306254.1"/>
    </source>
</evidence>
<dbReference type="InterPro" id="IPR047153">
    <property type="entry name" value="TRIM45/56/19-like"/>
</dbReference>
<dbReference type="PANTHER" id="PTHR25462">
    <property type="entry name" value="BONUS, ISOFORM C-RELATED"/>
    <property type="match status" value="1"/>
</dbReference>
<evidence type="ECO:0000313" key="7">
    <source>
        <dbReference type="RefSeq" id="XP_022306255.1"/>
    </source>
</evidence>
<dbReference type="InterPro" id="IPR000315">
    <property type="entry name" value="Znf_B-box"/>
</dbReference>
<evidence type="ECO:0000313" key="4">
    <source>
        <dbReference type="Proteomes" id="UP000694844"/>
    </source>
</evidence>
<proteinExistence type="predicted"/>
<dbReference type="PROSITE" id="PS50119">
    <property type="entry name" value="ZF_BBOX"/>
    <property type="match status" value="1"/>
</dbReference>
<keyword evidence="4" id="KW-1185">Reference proteome</keyword>
<keyword evidence="1" id="KW-0863">Zinc-finger</keyword>
<evidence type="ECO:0000256" key="2">
    <source>
        <dbReference type="SAM" id="MobiDB-lite"/>
    </source>
</evidence>
<reference evidence="5 6" key="1">
    <citation type="submission" date="2025-04" db="UniProtKB">
        <authorList>
            <consortium name="RefSeq"/>
        </authorList>
    </citation>
    <scope>IDENTIFICATION</scope>
    <source>
        <tissue evidence="5 6">Whole sample</tissue>
    </source>
</reference>
<dbReference type="RefSeq" id="XP_022306255.1">
    <property type="nucleotide sequence ID" value="XM_022450547.1"/>
</dbReference>
<evidence type="ECO:0000313" key="5">
    <source>
        <dbReference type="RefSeq" id="XP_022306253.1"/>
    </source>
</evidence>
<dbReference type="SUPFAM" id="SSF57845">
    <property type="entry name" value="B-box zinc-binding domain"/>
    <property type="match status" value="1"/>
</dbReference>
<dbReference type="Gene3D" id="3.30.160.60">
    <property type="entry name" value="Classic Zinc Finger"/>
    <property type="match status" value="1"/>
</dbReference>
<dbReference type="RefSeq" id="XP_022306253.1">
    <property type="nucleotide sequence ID" value="XM_022450545.1"/>
</dbReference>
<evidence type="ECO:0000259" key="3">
    <source>
        <dbReference type="PROSITE" id="PS50119"/>
    </source>
</evidence>
<dbReference type="PANTHER" id="PTHR25462:SF296">
    <property type="entry name" value="MEIOTIC P26, ISOFORM F"/>
    <property type="match status" value="1"/>
</dbReference>
<dbReference type="CDD" id="cd19756">
    <property type="entry name" value="Bbox2"/>
    <property type="match status" value="1"/>
</dbReference>
<protein>
    <submittedName>
        <fullName evidence="5 6">Uncharacterized protein LOC111112774 isoform X1</fullName>
    </submittedName>
</protein>
<accession>A0A8B8BSI9</accession>
<dbReference type="Pfam" id="PF00643">
    <property type="entry name" value="zf-B_box"/>
    <property type="match status" value="1"/>
</dbReference>
<gene>
    <name evidence="5 6 7 8" type="primary">LOC111112774</name>
</gene>
<feature type="compositionally biased region" description="Polar residues" evidence="2">
    <location>
        <begin position="818"/>
        <end position="834"/>
    </location>
</feature>
<dbReference type="GeneID" id="111112774"/>
<dbReference type="RefSeq" id="XP_022306254.1">
    <property type="nucleotide sequence ID" value="XM_022450546.1"/>
</dbReference>
<feature type="domain" description="B box-type" evidence="3">
    <location>
        <begin position="912"/>
        <end position="963"/>
    </location>
</feature>
<dbReference type="Proteomes" id="UP000694844">
    <property type="component" value="Chromosome 9"/>
</dbReference>
<organism evidence="4 7">
    <name type="scientific">Crassostrea virginica</name>
    <name type="common">Eastern oyster</name>
    <dbReference type="NCBI Taxonomy" id="6565"/>
    <lineage>
        <taxon>Eukaryota</taxon>
        <taxon>Metazoa</taxon>
        <taxon>Spiralia</taxon>
        <taxon>Lophotrochozoa</taxon>
        <taxon>Mollusca</taxon>
        <taxon>Bivalvia</taxon>
        <taxon>Autobranchia</taxon>
        <taxon>Pteriomorphia</taxon>
        <taxon>Ostreida</taxon>
        <taxon>Ostreoidea</taxon>
        <taxon>Ostreidae</taxon>
        <taxon>Crassostrea</taxon>
    </lineage>
</organism>
<evidence type="ECO:0000256" key="1">
    <source>
        <dbReference type="PROSITE-ProRule" id="PRU00024"/>
    </source>
</evidence>